<dbReference type="Proteomes" id="UP001523392">
    <property type="component" value="Unassembled WGS sequence"/>
</dbReference>
<reference evidence="7 8" key="1">
    <citation type="submission" date="2021-12" db="EMBL/GenBank/DDBJ databases">
        <title>Siccirubricoccus leaddurans sp. nov., a high concentration Zn2+ tolerance bacterium.</title>
        <authorList>
            <person name="Cao Y."/>
        </authorList>
    </citation>
    <scope>NUCLEOTIDE SEQUENCE [LARGE SCALE GENOMIC DNA]</scope>
    <source>
        <strain evidence="7 8">KC 17139</strain>
    </source>
</reference>
<protein>
    <recommendedName>
        <fullName evidence="3">Chitooligosaccharide deacetylase</fullName>
    </recommendedName>
    <alternativeName>
        <fullName evidence="5">Nodulation protein B</fullName>
    </alternativeName>
</protein>
<evidence type="ECO:0000256" key="5">
    <source>
        <dbReference type="ARBA" id="ARBA00032976"/>
    </source>
</evidence>
<feature type="domain" description="NodB homology" evidence="6">
    <location>
        <begin position="67"/>
        <end position="319"/>
    </location>
</feature>
<evidence type="ECO:0000256" key="4">
    <source>
        <dbReference type="ARBA" id="ARBA00022729"/>
    </source>
</evidence>
<dbReference type="InterPro" id="IPR011330">
    <property type="entry name" value="Glyco_hydro/deAcase_b/a-brl"/>
</dbReference>
<proteinExistence type="inferred from homology"/>
<evidence type="ECO:0000313" key="7">
    <source>
        <dbReference type="EMBL" id="MCO6417832.1"/>
    </source>
</evidence>
<comment type="caution">
    <text evidence="7">The sequence shown here is derived from an EMBL/GenBank/DDBJ whole genome shotgun (WGS) entry which is preliminary data.</text>
</comment>
<keyword evidence="4" id="KW-0732">Signal</keyword>
<dbReference type="PROSITE" id="PS51677">
    <property type="entry name" value="NODB"/>
    <property type="match status" value="1"/>
</dbReference>
<dbReference type="InterPro" id="IPR002509">
    <property type="entry name" value="NODB_dom"/>
</dbReference>
<comment type="function">
    <text evidence="1">Is involved in generating a small heat-stable compound (Nod), an acylated oligomer of N-acetylglucosamine, that stimulates mitosis in various plant protoplasts.</text>
</comment>
<dbReference type="SUPFAM" id="SSF88713">
    <property type="entry name" value="Glycoside hydrolase/deacetylase"/>
    <property type="match status" value="1"/>
</dbReference>
<dbReference type="PANTHER" id="PTHR34216:SF7">
    <property type="entry name" value="POLY-BETA-1,6-N-ACETYL-D-GLUCOSAMINE N-DEACETYLASE"/>
    <property type="match status" value="1"/>
</dbReference>
<dbReference type="Gene3D" id="3.20.20.370">
    <property type="entry name" value="Glycoside hydrolase/deacetylase"/>
    <property type="match status" value="1"/>
</dbReference>
<dbReference type="InterPro" id="IPR051398">
    <property type="entry name" value="Polysacch_Deacetylase"/>
</dbReference>
<evidence type="ECO:0000256" key="1">
    <source>
        <dbReference type="ARBA" id="ARBA00003236"/>
    </source>
</evidence>
<evidence type="ECO:0000256" key="2">
    <source>
        <dbReference type="ARBA" id="ARBA00010973"/>
    </source>
</evidence>
<organism evidence="7 8">
    <name type="scientific">Siccirubricoccus soli</name>
    <dbReference type="NCBI Taxonomy" id="2899147"/>
    <lineage>
        <taxon>Bacteria</taxon>
        <taxon>Pseudomonadati</taxon>
        <taxon>Pseudomonadota</taxon>
        <taxon>Alphaproteobacteria</taxon>
        <taxon>Acetobacterales</taxon>
        <taxon>Roseomonadaceae</taxon>
        <taxon>Siccirubricoccus</taxon>
    </lineage>
</organism>
<comment type="similarity">
    <text evidence="2">Belongs to the polysaccharide deacetylase family.</text>
</comment>
<evidence type="ECO:0000259" key="6">
    <source>
        <dbReference type="PROSITE" id="PS51677"/>
    </source>
</evidence>
<dbReference type="EMBL" id="JAFIRR010000106">
    <property type="protein sequence ID" value="MCO6417832.1"/>
    <property type="molecule type" value="Genomic_DNA"/>
</dbReference>
<gene>
    <name evidence="7" type="ORF">JYK14_16920</name>
</gene>
<evidence type="ECO:0000313" key="8">
    <source>
        <dbReference type="Proteomes" id="UP001523392"/>
    </source>
</evidence>
<accession>A0ABT1D7C6</accession>
<name>A0ABT1D7C6_9PROT</name>
<dbReference type="Pfam" id="PF01522">
    <property type="entry name" value="Polysacc_deac_1"/>
    <property type="match status" value="1"/>
</dbReference>
<keyword evidence="8" id="KW-1185">Reference proteome</keyword>
<evidence type="ECO:0000256" key="3">
    <source>
        <dbReference type="ARBA" id="ARBA00020071"/>
    </source>
</evidence>
<dbReference type="PANTHER" id="PTHR34216">
    <property type="match status" value="1"/>
</dbReference>
<sequence>MRRWLGGQGLIVMLHEVQDDPAAELNTGCPPETLDWMIRWLRAEGWDFVSMDEARQRLASGRRGDGRFVTLTFDDGFRDTMTHALPVLERHQVPLTCYVPTAAVNREMYSWWLGLRALFLRHDAVEIEALGKRFDCPDAVRKREALSEASWWVHFDYRRKHALRPTFARYGICLRGLNERYFLQEEELRRFAQHPLVTIGGHTTSHAAVAVLEEDAAAGEIAENRTYLQNLLDSPVEHFAYPYGDPRACGTRDAGLAELAGYRTAVATVDGPVSGESPHMYLLPRVAAPIEIDPVAFDGRVSGVYRHGADLLRKLGVMG</sequence>